<evidence type="ECO:0000256" key="2">
    <source>
        <dbReference type="ARBA" id="ARBA00005642"/>
    </source>
</evidence>
<dbReference type="InterPro" id="IPR020103">
    <property type="entry name" value="PsdUridine_synth_cat_dom_sf"/>
</dbReference>
<dbReference type="Pfam" id="PF01509">
    <property type="entry name" value="TruB_N"/>
    <property type="match status" value="1"/>
</dbReference>
<feature type="region of interest" description="Disordered" evidence="6">
    <location>
        <begin position="196"/>
        <end position="221"/>
    </location>
</feature>
<evidence type="ECO:0000259" key="8">
    <source>
        <dbReference type="Pfam" id="PF09142"/>
    </source>
</evidence>
<dbReference type="Gene3D" id="3.30.2350.10">
    <property type="entry name" value="Pseudouridine synthase"/>
    <property type="match status" value="1"/>
</dbReference>
<dbReference type="SUPFAM" id="SSF55120">
    <property type="entry name" value="Pseudouridine synthase"/>
    <property type="match status" value="1"/>
</dbReference>
<feature type="domain" description="tRNA pseudouridine synthase II TruB subfamily 2 C-terminal" evidence="8">
    <location>
        <begin position="298"/>
        <end position="352"/>
    </location>
</feature>
<dbReference type="InterPro" id="IPR015225">
    <property type="entry name" value="tRNA_psdUridine_synth_fam2_C"/>
</dbReference>
<evidence type="ECO:0000256" key="4">
    <source>
        <dbReference type="ARBA" id="ARBA00023235"/>
    </source>
</evidence>
<name>A0AAP4BU00_9CORY</name>
<dbReference type="PANTHER" id="PTHR13767:SF2">
    <property type="entry name" value="PSEUDOURIDYLATE SYNTHASE TRUB1"/>
    <property type="match status" value="1"/>
</dbReference>
<feature type="compositionally biased region" description="Polar residues" evidence="6">
    <location>
        <begin position="1"/>
        <end position="16"/>
    </location>
</feature>
<dbReference type="InterPro" id="IPR015947">
    <property type="entry name" value="PUA-like_sf"/>
</dbReference>
<dbReference type="Gene3D" id="2.30.130.10">
    <property type="entry name" value="PUA domain"/>
    <property type="match status" value="1"/>
</dbReference>
<dbReference type="GO" id="GO:0003723">
    <property type="term" value="F:RNA binding"/>
    <property type="evidence" value="ECO:0007669"/>
    <property type="project" value="InterPro"/>
</dbReference>
<dbReference type="InterPro" id="IPR014780">
    <property type="entry name" value="tRNA_psdUridine_synth_TruB"/>
</dbReference>
<evidence type="ECO:0000256" key="5">
    <source>
        <dbReference type="HAMAP-Rule" id="MF_01080"/>
    </source>
</evidence>
<accession>A0AAP4BU00</accession>
<reference evidence="10" key="1">
    <citation type="submission" date="2023-05" db="EMBL/GenBank/DDBJ databases">
        <title>Metabolic capabilities are highly conserved among human nasal-associated Corynebacterium species in pangenomic analyses.</title>
        <authorList>
            <person name="Tran T.H."/>
            <person name="Roberts A.Q."/>
            <person name="Escapa I.F."/>
            <person name="Gao W."/>
            <person name="Conlan S."/>
            <person name="Kong H."/>
            <person name="Segre J.A."/>
            <person name="Kelly M.S."/>
            <person name="Lemon K.P."/>
        </authorList>
    </citation>
    <scope>NUCLEOTIDE SEQUENCE</scope>
    <source>
        <strain evidence="10">KPL2654</strain>
    </source>
</reference>
<organism evidence="10 11">
    <name type="scientific">Corynebacterium propinquum</name>
    <dbReference type="NCBI Taxonomy" id="43769"/>
    <lineage>
        <taxon>Bacteria</taxon>
        <taxon>Bacillati</taxon>
        <taxon>Actinomycetota</taxon>
        <taxon>Actinomycetes</taxon>
        <taxon>Mycobacteriales</taxon>
        <taxon>Corynebacteriaceae</taxon>
        <taxon>Corynebacterium</taxon>
    </lineage>
</organism>
<feature type="domain" description="tRNA pseudouridylate synthase B C-terminal" evidence="9">
    <location>
        <begin position="242"/>
        <end position="285"/>
    </location>
</feature>
<sequence length="356" mass="37931">MNSATDFSRTNAHSNPQTDQTTRQQTDPLAGSGLVVVDKPAGMTSHDVVGKLRRIFRTKKVGHAGTLDPMATGVLVAGIERGTKFLAHIVAATKSYQATIRLGAGTTTDDAEGEFLPAEEISAGLSQSQIQARLAALSHDEIYAAAAAWTGTVEQVPAKVSAIKIDGKRAHQRIRDGEHVEIPARTVTISSFEIHSIKRSTDSDNDPHSDNDQRGEMQGTDINGGWIDIECTIACSSGTYIRSLARDIGSDLGVGGHLTALRRTQVGPYSITDAKSLDELADAPAISLSLDEALTRTYPTWQVTEQQARDLSMGKRLPACGLDGIHTALAPDGRAIALVTEATEIKTIFVARPSTL</sequence>
<feature type="region of interest" description="Disordered" evidence="6">
    <location>
        <begin position="1"/>
        <end position="31"/>
    </location>
</feature>
<evidence type="ECO:0000313" key="10">
    <source>
        <dbReference type="EMBL" id="MDK4325279.1"/>
    </source>
</evidence>
<evidence type="ECO:0000256" key="1">
    <source>
        <dbReference type="ARBA" id="ARBA00000385"/>
    </source>
</evidence>
<feature type="domain" description="Pseudouridine synthase II N-terminal" evidence="7">
    <location>
        <begin position="53"/>
        <end position="241"/>
    </location>
</feature>
<dbReference type="InterPro" id="IPR032819">
    <property type="entry name" value="TruB_C"/>
</dbReference>
<dbReference type="EMBL" id="JASNVP010000002">
    <property type="protein sequence ID" value="MDK4325279.1"/>
    <property type="molecule type" value="Genomic_DNA"/>
</dbReference>
<feature type="active site" description="Nucleophile" evidence="5">
    <location>
        <position position="68"/>
    </location>
</feature>
<evidence type="ECO:0000259" key="7">
    <source>
        <dbReference type="Pfam" id="PF01509"/>
    </source>
</evidence>
<evidence type="ECO:0000256" key="3">
    <source>
        <dbReference type="ARBA" id="ARBA00022694"/>
    </source>
</evidence>
<evidence type="ECO:0000313" key="11">
    <source>
        <dbReference type="Proteomes" id="UP001226160"/>
    </source>
</evidence>
<gene>
    <name evidence="5 10" type="primary">truB</name>
    <name evidence="10" type="ORF">QPX54_01935</name>
</gene>
<dbReference type="PANTHER" id="PTHR13767">
    <property type="entry name" value="TRNA-PSEUDOURIDINE SYNTHASE"/>
    <property type="match status" value="1"/>
</dbReference>
<proteinExistence type="inferred from homology"/>
<feature type="compositionally biased region" description="Basic and acidic residues" evidence="6">
    <location>
        <begin position="196"/>
        <end position="215"/>
    </location>
</feature>
<comment type="catalytic activity">
    <reaction evidence="1 5">
        <text>uridine(55) in tRNA = pseudouridine(55) in tRNA</text>
        <dbReference type="Rhea" id="RHEA:42532"/>
        <dbReference type="Rhea" id="RHEA-COMP:10101"/>
        <dbReference type="Rhea" id="RHEA-COMP:10102"/>
        <dbReference type="ChEBI" id="CHEBI:65314"/>
        <dbReference type="ChEBI" id="CHEBI:65315"/>
        <dbReference type="EC" id="5.4.99.25"/>
    </reaction>
</comment>
<dbReference type="GO" id="GO:1990481">
    <property type="term" value="P:mRNA pseudouridine synthesis"/>
    <property type="evidence" value="ECO:0007669"/>
    <property type="project" value="TreeGrafter"/>
</dbReference>
<dbReference type="HAMAP" id="MF_01080">
    <property type="entry name" value="TruB_bact"/>
    <property type="match status" value="1"/>
</dbReference>
<evidence type="ECO:0000256" key="6">
    <source>
        <dbReference type="SAM" id="MobiDB-lite"/>
    </source>
</evidence>
<comment type="function">
    <text evidence="5">Responsible for synthesis of pseudouridine from uracil-55 in the psi GC loop of transfer RNAs.</text>
</comment>
<protein>
    <recommendedName>
        <fullName evidence="5">tRNA pseudouridine synthase B</fullName>
        <ecNumber evidence="5">5.4.99.25</ecNumber>
    </recommendedName>
    <alternativeName>
        <fullName evidence="5">tRNA pseudouridine(55) synthase</fullName>
        <shortName evidence="5">Psi55 synthase</shortName>
    </alternativeName>
    <alternativeName>
        <fullName evidence="5">tRNA pseudouridylate synthase</fullName>
    </alternativeName>
    <alternativeName>
        <fullName evidence="5">tRNA-uridine isomerase</fullName>
    </alternativeName>
</protein>
<dbReference type="Pfam" id="PF16198">
    <property type="entry name" value="TruB_C_2"/>
    <property type="match status" value="1"/>
</dbReference>
<evidence type="ECO:0000259" key="9">
    <source>
        <dbReference type="Pfam" id="PF16198"/>
    </source>
</evidence>
<dbReference type="NCBIfam" id="TIGR00431">
    <property type="entry name" value="TruB"/>
    <property type="match status" value="1"/>
</dbReference>
<dbReference type="GO" id="GO:0160148">
    <property type="term" value="F:tRNA pseudouridine(55) synthase activity"/>
    <property type="evidence" value="ECO:0007669"/>
    <property type="project" value="UniProtKB-EC"/>
</dbReference>
<feature type="compositionally biased region" description="Low complexity" evidence="6">
    <location>
        <begin position="17"/>
        <end position="27"/>
    </location>
</feature>
<keyword evidence="3 5" id="KW-0819">tRNA processing</keyword>
<dbReference type="Proteomes" id="UP001226160">
    <property type="component" value="Unassembled WGS sequence"/>
</dbReference>
<dbReference type="SUPFAM" id="SSF88697">
    <property type="entry name" value="PUA domain-like"/>
    <property type="match status" value="1"/>
</dbReference>
<dbReference type="GO" id="GO:0031119">
    <property type="term" value="P:tRNA pseudouridine synthesis"/>
    <property type="evidence" value="ECO:0007669"/>
    <property type="project" value="UniProtKB-UniRule"/>
</dbReference>
<comment type="similarity">
    <text evidence="2 5">Belongs to the pseudouridine synthase TruB family. Type 1 subfamily.</text>
</comment>
<dbReference type="CDD" id="cd02573">
    <property type="entry name" value="PseudoU_synth_EcTruB"/>
    <property type="match status" value="1"/>
</dbReference>
<dbReference type="InterPro" id="IPR036974">
    <property type="entry name" value="PUA_sf"/>
</dbReference>
<dbReference type="Pfam" id="PF09142">
    <property type="entry name" value="TruB_C"/>
    <property type="match status" value="1"/>
</dbReference>
<keyword evidence="4 5" id="KW-0413">Isomerase</keyword>
<dbReference type="AlphaFoldDB" id="A0AAP4BU00"/>
<dbReference type="InterPro" id="IPR002501">
    <property type="entry name" value="PsdUridine_synth_N"/>
</dbReference>
<comment type="caution">
    <text evidence="10">The sequence shown here is derived from an EMBL/GenBank/DDBJ whole genome shotgun (WGS) entry which is preliminary data.</text>
</comment>
<dbReference type="EC" id="5.4.99.25" evidence="5"/>